<reference evidence="1" key="1">
    <citation type="submission" date="2023-07" db="EMBL/GenBank/DDBJ databases">
        <title>Two novel species in the genus Flavivirga.</title>
        <authorList>
            <person name="Kwon K."/>
        </authorList>
    </citation>
    <scope>NUCLEOTIDE SEQUENCE</scope>
    <source>
        <strain evidence="1">KCTC 52353</strain>
    </source>
</reference>
<evidence type="ECO:0000313" key="2">
    <source>
        <dbReference type="Proteomes" id="UP001176883"/>
    </source>
</evidence>
<organism evidence="1 2">
    <name type="scientific">Flavivirga aquimarina</name>
    <dbReference type="NCBI Taxonomy" id="2027862"/>
    <lineage>
        <taxon>Bacteria</taxon>
        <taxon>Pseudomonadati</taxon>
        <taxon>Bacteroidota</taxon>
        <taxon>Flavobacteriia</taxon>
        <taxon>Flavobacteriales</taxon>
        <taxon>Flavobacteriaceae</taxon>
        <taxon>Flavivirga</taxon>
    </lineage>
</organism>
<evidence type="ECO:0000313" key="1">
    <source>
        <dbReference type="EMBL" id="MDO5969309.1"/>
    </source>
</evidence>
<gene>
    <name evidence="1" type="ORF">Q4Q35_05775</name>
</gene>
<name>A0ABT8W8A9_9FLAO</name>
<dbReference type="EMBL" id="JAUOEK010000069">
    <property type="protein sequence ID" value="MDO5969309.1"/>
    <property type="molecule type" value="Genomic_DNA"/>
</dbReference>
<dbReference type="RefSeq" id="WP_303276998.1">
    <property type="nucleotide sequence ID" value="NZ_JAUOEK010000069.1"/>
</dbReference>
<keyword evidence="2" id="KW-1185">Reference proteome</keyword>
<proteinExistence type="predicted"/>
<protein>
    <submittedName>
        <fullName evidence="1">Uncharacterized protein</fullName>
    </submittedName>
</protein>
<sequence length="499" mass="57827">MCVFKKEIEGKQIVCCFSKTDYLVDKILIDNEGLCIFHSKNEAWKNENNFIFHLEKLICYFEEDSTQKNIFLEDIIFTTSIDKIFSDREFKKDIKFNNSKFNVNLTFKSSRFKNLDFNSAIFDKPVTFSDLSIKGIMFDNAAFKLKLFISDCDFFNGFFMLNTHFDGGFSILNSLFHSNCFFQNIITNMDKSIHDAIIFKNIEFKDFTTFELSEFNSVVDFKNIIIYKELVFHNTQFNYDEPLPIVSSVTFSQINIKEKGTLEFRGISDNKMFNKVQNVSFVGEEIDGKLFFENTDFTKFNLLTRKRLISATKKKNAKVVIGIGCIKYYNQTPLKSIEISDDNQSLVIELCNTFVDYFTKNAGFNLGVEFVSKTNQYINFFYFSDEDISYEKFENQLQKSEQAMWRLIKIDNDNLSAQPPKNHLPSKIINATDTIVNLLGLVLKIGSRIPLGLISKEDILHLVNTTLPSNIRPNNAIMINQIVLFGTKNTQTIKIKKIE</sequence>
<dbReference type="Proteomes" id="UP001176883">
    <property type="component" value="Unassembled WGS sequence"/>
</dbReference>
<comment type="caution">
    <text evidence="1">The sequence shown here is derived from an EMBL/GenBank/DDBJ whole genome shotgun (WGS) entry which is preliminary data.</text>
</comment>
<accession>A0ABT8W8A9</accession>